<reference evidence="1" key="1">
    <citation type="submission" date="2018-05" db="EMBL/GenBank/DDBJ databases">
        <authorList>
            <person name="Lanie J.A."/>
            <person name="Ng W.-L."/>
            <person name="Kazmierczak K.M."/>
            <person name="Andrzejewski T.M."/>
            <person name="Davidsen T.M."/>
            <person name="Wayne K.J."/>
            <person name="Tettelin H."/>
            <person name="Glass J.I."/>
            <person name="Rusch D."/>
            <person name="Podicherti R."/>
            <person name="Tsui H.-C.T."/>
            <person name="Winkler M.E."/>
        </authorList>
    </citation>
    <scope>NUCLEOTIDE SEQUENCE</scope>
</reference>
<evidence type="ECO:0000313" key="1">
    <source>
        <dbReference type="EMBL" id="SVE40835.1"/>
    </source>
</evidence>
<proteinExistence type="predicted"/>
<protein>
    <submittedName>
        <fullName evidence="1">Uncharacterized protein</fullName>
    </submittedName>
</protein>
<dbReference type="EMBL" id="UINC01215233">
    <property type="protein sequence ID" value="SVE40835.1"/>
    <property type="molecule type" value="Genomic_DNA"/>
</dbReference>
<sequence length="34" mass="3841">MNAMKTAENGKFIGELVVNADENARKPTFRCKTR</sequence>
<name>A0A383D9A4_9ZZZZ</name>
<dbReference type="AlphaFoldDB" id="A0A383D9A4"/>
<organism evidence="1">
    <name type="scientific">marine metagenome</name>
    <dbReference type="NCBI Taxonomy" id="408172"/>
    <lineage>
        <taxon>unclassified sequences</taxon>
        <taxon>metagenomes</taxon>
        <taxon>ecological metagenomes</taxon>
    </lineage>
</organism>
<accession>A0A383D9A4</accession>
<gene>
    <name evidence="1" type="ORF">METZ01_LOCUS493689</name>
</gene>